<dbReference type="Pfam" id="PF14416">
    <property type="entry name" value="PMR5N"/>
    <property type="match status" value="1"/>
</dbReference>
<keyword evidence="6" id="KW-1133">Transmembrane helix</keyword>
<dbReference type="OMA" id="MSIESAY"/>
<dbReference type="PaxDb" id="4565-Traes_2DL_D6B82A6EE.1"/>
<keyword evidence="10" id="KW-0325">Glycoprotein</keyword>
<dbReference type="GO" id="GO:0016413">
    <property type="term" value="F:O-acetyltransferase activity"/>
    <property type="evidence" value="ECO:0000318"/>
    <property type="project" value="GO_Central"/>
</dbReference>
<dbReference type="Gramene" id="TraesCLE_scaffold_117582_01G000200.1">
    <property type="protein sequence ID" value="TraesCLE_scaffold_117582_01G000200.1"/>
    <property type="gene ID" value="TraesCLE_scaffold_117582_01G000200"/>
</dbReference>
<keyword evidence="3" id="KW-0808">Transferase</keyword>
<dbReference type="Gramene" id="TraesPARA_EIv1.0_0713940.1">
    <property type="protein sequence ID" value="TraesPARA_EIv1.0_0713940.1.CDS"/>
    <property type="gene ID" value="TraesPARA_EIv1.0_0713940"/>
</dbReference>
<evidence type="ECO:0000256" key="8">
    <source>
        <dbReference type="ARBA" id="ARBA00023136"/>
    </source>
</evidence>
<dbReference type="Gramene" id="TraesNOR2D03G01242660.1">
    <property type="protein sequence ID" value="TraesNOR2D03G01242660.1"/>
    <property type="gene ID" value="TraesNOR2D03G01242660"/>
</dbReference>
<dbReference type="Proteomes" id="UP000019116">
    <property type="component" value="Chromosome 2D"/>
</dbReference>
<comment type="similarity">
    <text evidence="2">Belongs to the PC-esterase family. TBL subfamily.</text>
</comment>
<feature type="domain" description="Trichome birefringence-like C-terminal" evidence="11">
    <location>
        <begin position="132"/>
        <end position="429"/>
    </location>
</feature>
<dbReference type="Gramene" id="TraesCS2D03G0821700.1">
    <property type="protein sequence ID" value="TraesCS2D03G0821700.1.CDS"/>
    <property type="gene ID" value="TraesCS2D03G0821700"/>
</dbReference>
<evidence type="ECO:0000259" key="12">
    <source>
        <dbReference type="Pfam" id="PF14416"/>
    </source>
</evidence>
<dbReference type="Gramene" id="TraesARI2D03G01242630.1">
    <property type="protein sequence ID" value="TraesARI2D03G01242630.1"/>
    <property type="gene ID" value="TraesARI2D03G01242630"/>
</dbReference>
<keyword evidence="4" id="KW-0812">Transmembrane</keyword>
<evidence type="ECO:0000259" key="11">
    <source>
        <dbReference type="Pfam" id="PF13839"/>
    </source>
</evidence>
<dbReference type="PANTHER" id="PTHR32285">
    <property type="entry name" value="PROTEIN TRICHOME BIREFRINGENCE-LIKE 9-RELATED"/>
    <property type="match status" value="1"/>
</dbReference>
<proteinExistence type="inferred from homology"/>
<dbReference type="InterPro" id="IPR029962">
    <property type="entry name" value="TBL"/>
</dbReference>
<dbReference type="Gramene" id="TraesLAC2D03G01177920.1">
    <property type="protein sequence ID" value="TraesLAC2D03G01177920.1"/>
    <property type="gene ID" value="TraesLAC2D03G01177920"/>
</dbReference>
<dbReference type="Gramene" id="TraesJAG2D03G01232670.1">
    <property type="protein sequence ID" value="TraesJAG2D03G01232670.1"/>
    <property type="gene ID" value="TraesJAG2D03G01232670"/>
</dbReference>
<accession>A0A1D5UT11</accession>
<reference evidence="13" key="2">
    <citation type="submission" date="2018-10" db="UniProtKB">
        <authorList>
            <consortium name="EnsemblPlants"/>
        </authorList>
    </citation>
    <scope>IDENTIFICATION</scope>
</reference>
<dbReference type="AlphaFoldDB" id="A0A1D5UT11"/>
<sequence length="462" mass="51639">MLGPSVKRLARLAATRPLEKAGMALVLAATLASAAAALLLLACPASPRCSTAVGSALSAPRKLWGCGASASAPGAVARECDFFDGEWVRDDSYPLYASKDCPFLDGGFRCSENGRPDASYTRWRWQPSCCDLPRFDAKGMLERLRNKRVVFVGDSIGRNQWESLLCMLSTAVPDKSSIYEINGRPITKHDGFFIFKFKDYNCTVEYYRSPFLVPQGHGPAGAPKFVKSTVRVDSMDWMSGRRKWRDADLLIFNSGHWWTKDKTIGWGAYFQEGNEVKMDMSVSDAYRRSIKTLFDWLQKNVNANKTQAIFRTYSPTHFSGGDWNSGGFCQQETLPDMTPLKSLELWADMLKPVRDILGSHHRPKLPGLDILNVTRMTAQRKDGHLSVFRSPLSSRQALTNKTSEVKEVEDCSHWCLPGVPDVWNELLYALFMKRQIMLDQNVSISGSRTLITDGQSTGDIST</sequence>
<comment type="subcellular location">
    <subcellularLocation>
        <location evidence="1">Golgi apparatus membrane</location>
        <topology evidence="1">Single-pass type II membrane protein</topology>
    </subcellularLocation>
</comment>
<dbReference type="EnsemblPlants" id="TraesCS2D02G358500.1">
    <property type="protein sequence ID" value="TraesCS2D02G358500.1"/>
    <property type="gene ID" value="TraesCS2D02G358500"/>
</dbReference>
<dbReference type="Gramene" id="TraesWEE_scaffold_094985_01G000100.1">
    <property type="protein sequence ID" value="TraesWEE_scaffold_094985_01G000100.1"/>
    <property type="gene ID" value="TraesWEE_scaffold_094985_01G000100"/>
</dbReference>
<evidence type="ECO:0000256" key="2">
    <source>
        <dbReference type="ARBA" id="ARBA00007727"/>
    </source>
</evidence>
<reference evidence="13" key="1">
    <citation type="submission" date="2018-08" db="EMBL/GenBank/DDBJ databases">
        <authorList>
            <person name="Rossello M."/>
        </authorList>
    </citation>
    <scope>NUCLEOTIDE SEQUENCE [LARGE SCALE GENOMIC DNA]</scope>
    <source>
        <strain evidence="13">cv. Chinese Spring</strain>
    </source>
</reference>
<feature type="domain" description="Trichome birefringence-like N-terminal" evidence="12">
    <location>
        <begin position="79"/>
        <end position="131"/>
    </location>
</feature>
<dbReference type="InterPro" id="IPR026057">
    <property type="entry name" value="TBL_C"/>
</dbReference>
<evidence type="ECO:0000256" key="3">
    <source>
        <dbReference type="ARBA" id="ARBA00022679"/>
    </source>
</evidence>
<evidence type="ECO:0000256" key="7">
    <source>
        <dbReference type="ARBA" id="ARBA00023034"/>
    </source>
</evidence>
<dbReference type="Gramene" id="TraesJUL2D03G01232740.1">
    <property type="protein sequence ID" value="TraesJUL2D03G01232740.1"/>
    <property type="gene ID" value="TraesJUL2D03G01232740"/>
</dbReference>
<name>A0A1D5UT11_WHEAT</name>
<dbReference type="Gramene" id="TraesKAR2D01G0333920.1">
    <property type="protein sequence ID" value="cds.TraesKAR2D01G0333920.1"/>
    <property type="gene ID" value="TraesKAR2D01G0333920"/>
</dbReference>
<evidence type="ECO:0000256" key="10">
    <source>
        <dbReference type="ARBA" id="ARBA00023180"/>
    </source>
</evidence>
<keyword evidence="5" id="KW-0735">Signal-anchor</keyword>
<evidence type="ECO:0000313" key="14">
    <source>
        <dbReference type="Proteomes" id="UP000019116"/>
    </source>
</evidence>
<evidence type="ECO:0000256" key="5">
    <source>
        <dbReference type="ARBA" id="ARBA00022968"/>
    </source>
</evidence>
<organism evidence="13">
    <name type="scientific">Triticum aestivum</name>
    <name type="common">Wheat</name>
    <dbReference type="NCBI Taxonomy" id="4565"/>
    <lineage>
        <taxon>Eukaryota</taxon>
        <taxon>Viridiplantae</taxon>
        <taxon>Streptophyta</taxon>
        <taxon>Embryophyta</taxon>
        <taxon>Tracheophyta</taxon>
        <taxon>Spermatophyta</taxon>
        <taxon>Magnoliopsida</taxon>
        <taxon>Liliopsida</taxon>
        <taxon>Poales</taxon>
        <taxon>Poaceae</taxon>
        <taxon>BOP clade</taxon>
        <taxon>Pooideae</taxon>
        <taxon>Triticodae</taxon>
        <taxon>Triticeae</taxon>
        <taxon>Triticinae</taxon>
        <taxon>Triticum</taxon>
    </lineage>
</organism>
<dbReference type="Gramene" id="TraesROB_scaffold_116964_01G000200.1">
    <property type="protein sequence ID" value="TraesROB_scaffold_116964_01G000200.1"/>
    <property type="gene ID" value="TraesROB_scaffold_116964_01G000200"/>
</dbReference>
<keyword evidence="7" id="KW-0333">Golgi apparatus</keyword>
<keyword evidence="8" id="KW-0472">Membrane</keyword>
<dbReference type="Gramene" id="TraesLDM2D03G01227310.1">
    <property type="protein sequence ID" value="TraesLDM2D03G01227310.1"/>
    <property type="gene ID" value="TraesLDM2D03G01227310"/>
</dbReference>
<dbReference type="OrthoDB" id="630188at2759"/>
<dbReference type="PANTHER" id="PTHR32285:SF172">
    <property type="entry name" value="TRICHOME BIREFRINGENCE-LIKE N-TERMINAL DOMAIN-CONTAINING PROTEIN"/>
    <property type="match status" value="1"/>
</dbReference>
<dbReference type="Gramene" id="TraesSTA2D03G01215140.1">
    <property type="protein sequence ID" value="TraesSTA2D03G01215140.1"/>
    <property type="gene ID" value="TraesSTA2D03G01215140"/>
</dbReference>
<dbReference type="GO" id="GO:1990538">
    <property type="term" value="F:xylan O-acetyltransferase activity"/>
    <property type="evidence" value="ECO:0007669"/>
    <property type="project" value="UniProtKB-ARBA"/>
</dbReference>
<keyword evidence="9" id="KW-1015">Disulfide bond</keyword>
<dbReference type="GO" id="GO:0005794">
    <property type="term" value="C:Golgi apparatus"/>
    <property type="evidence" value="ECO:0000318"/>
    <property type="project" value="GO_Central"/>
</dbReference>
<dbReference type="SMR" id="A0A1D5UT11"/>
<dbReference type="RefSeq" id="XP_044333352.1">
    <property type="nucleotide sequence ID" value="XM_044477417.1"/>
</dbReference>
<dbReference type="Gramene" id="TraesSYM2D03G01241870.1">
    <property type="protein sequence ID" value="TraesSYM2D03G01241870.1"/>
    <property type="gene ID" value="TraesSYM2D03G01241870"/>
</dbReference>
<evidence type="ECO:0000256" key="4">
    <source>
        <dbReference type="ARBA" id="ARBA00022692"/>
    </source>
</evidence>
<dbReference type="GO" id="GO:0000139">
    <property type="term" value="C:Golgi membrane"/>
    <property type="evidence" value="ECO:0007669"/>
    <property type="project" value="UniProtKB-SubCell"/>
</dbReference>
<dbReference type="GeneID" id="123053841"/>
<dbReference type="Gramene" id="TraesCS2D02G358500.1">
    <property type="protein sequence ID" value="TraesCS2D02G358500.1"/>
    <property type="gene ID" value="TraesCS2D02G358500"/>
</dbReference>
<evidence type="ECO:0000256" key="1">
    <source>
        <dbReference type="ARBA" id="ARBA00004323"/>
    </source>
</evidence>
<dbReference type="Pfam" id="PF13839">
    <property type="entry name" value="PC-Esterase"/>
    <property type="match status" value="1"/>
</dbReference>
<gene>
    <name evidence="13" type="primary">LOC123053841</name>
</gene>
<dbReference type="Gramene" id="TraesMAC2D03G01224460.1">
    <property type="protein sequence ID" value="TraesMAC2D03G01224460.1"/>
    <property type="gene ID" value="TraesMAC2D03G01224460"/>
</dbReference>
<evidence type="ECO:0000256" key="6">
    <source>
        <dbReference type="ARBA" id="ARBA00022989"/>
    </source>
</evidence>
<evidence type="ECO:0000313" key="13">
    <source>
        <dbReference type="EnsemblPlants" id="TraesCS2D02G358500.1"/>
    </source>
</evidence>
<dbReference type="Gramene" id="TraesCAD_scaffold_110419_01G000200.1">
    <property type="protein sequence ID" value="TraesCAD_scaffold_110419_01G000200.1"/>
    <property type="gene ID" value="TraesCAD_scaffold_110419_01G000200"/>
</dbReference>
<protein>
    <submittedName>
        <fullName evidence="13">Uncharacterized protein</fullName>
    </submittedName>
</protein>
<dbReference type="InterPro" id="IPR025846">
    <property type="entry name" value="TBL_N"/>
</dbReference>
<keyword evidence="14" id="KW-1185">Reference proteome</keyword>
<dbReference type="Gramene" id="TraesRN2D0100867800.1">
    <property type="protein sequence ID" value="TraesRN2D0100867800.1"/>
    <property type="gene ID" value="TraesRN2D0100867800"/>
</dbReference>
<evidence type="ECO:0000256" key="9">
    <source>
        <dbReference type="ARBA" id="ARBA00023157"/>
    </source>
</evidence>